<comment type="caution">
    <text evidence="2">The sequence shown here is derived from an EMBL/GenBank/DDBJ whole genome shotgun (WGS) entry which is preliminary data.</text>
</comment>
<dbReference type="AlphaFoldDB" id="A0AAW2VNZ5"/>
<dbReference type="EMBL" id="JACGWJ010000003">
    <property type="protein sequence ID" value="KAL0431217.1"/>
    <property type="molecule type" value="Genomic_DNA"/>
</dbReference>
<gene>
    <name evidence="2" type="ORF">Sradi_0747700</name>
</gene>
<name>A0AAW2VNZ5_SESRA</name>
<proteinExistence type="predicted"/>
<evidence type="ECO:0000313" key="2">
    <source>
        <dbReference type="EMBL" id="KAL0431217.1"/>
    </source>
</evidence>
<dbReference type="CDD" id="cd09272">
    <property type="entry name" value="RNase_HI_RT_Ty1"/>
    <property type="match status" value="1"/>
</dbReference>
<reference evidence="2" key="1">
    <citation type="submission" date="2020-06" db="EMBL/GenBank/DDBJ databases">
        <authorList>
            <person name="Li T."/>
            <person name="Hu X."/>
            <person name="Zhang T."/>
            <person name="Song X."/>
            <person name="Zhang H."/>
            <person name="Dai N."/>
            <person name="Sheng W."/>
            <person name="Hou X."/>
            <person name="Wei L."/>
        </authorList>
    </citation>
    <scope>NUCLEOTIDE SEQUENCE</scope>
    <source>
        <strain evidence="2">G02</strain>
        <tissue evidence="2">Leaf</tissue>
    </source>
</reference>
<protein>
    <submittedName>
        <fullName evidence="2">Retrovirus-related Pol polyprotein from transposon TNT 1-94</fullName>
    </submittedName>
</protein>
<organism evidence="2">
    <name type="scientific">Sesamum radiatum</name>
    <name type="common">Black benniseed</name>
    <dbReference type="NCBI Taxonomy" id="300843"/>
    <lineage>
        <taxon>Eukaryota</taxon>
        <taxon>Viridiplantae</taxon>
        <taxon>Streptophyta</taxon>
        <taxon>Embryophyta</taxon>
        <taxon>Tracheophyta</taxon>
        <taxon>Spermatophyta</taxon>
        <taxon>Magnoliopsida</taxon>
        <taxon>eudicotyledons</taxon>
        <taxon>Gunneridae</taxon>
        <taxon>Pentapetalae</taxon>
        <taxon>asterids</taxon>
        <taxon>lamiids</taxon>
        <taxon>Lamiales</taxon>
        <taxon>Pedaliaceae</taxon>
        <taxon>Sesamum</taxon>
    </lineage>
</organism>
<dbReference type="InterPro" id="IPR043502">
    <property type="entry name" value="DNA/RNA_pol_sf"/>
</dbReference>
<feature type="region of interest" description="Disordered" evidence="1">
    <location>
        <begin position="1"/>
        <end position="39"/>
    </location>
</feature>
<dbReference type="PANTHER" id="PTHR11439">
    <property type="entry name" value="GAG-POL-RELATED RETROTRANSPOSON"/>
    <property type="match status" value="1"/>
</dbReference>
<dbReference type="SUPFAM" id="SSF56672">
    <property type="entry name" value="DNA/RNA polymerases"/>
    <property type="match status" value="1"/>
</dbReference>
<evidence type="ECO:0000256" key="1">
    <source>
        <dbReference type="SAM" id="MobiDB-lite"/>
    </source>
</evidence>
<reference evidence="2" key="2">
    <citation type="journal article" date="2024" name="Plant">
        <title>Genomic evolution and insights into agronomic trait innovations of Sesamum species.</title>
        <authorList>
            <person name="Miao H."/>
            <person name="Wang L."/>
            <person name="Qu L."/>
            <person name="Liu H."/>
            <person name="Sun Y."/>
            <person name="Le M."/>
            <person name="Wang Q."/>
            <person name="Wei S."/>
            <person name="Zheng Y."/>
            <person name="Lin W."/>
            <person name="Duan Y."/>
            <person name="Cao H."/>
            <person name="Xiong S."/>
            <person name="Wang X."/>
            <person name="Wei L."/>
            <person name="Li C."/>
            <person name="Ma Q."/>
            <person name="Ju M."/>
            <person name="Zhao R."/>
            <person name="Li G."/>
            <person name="Mu C."/>
            <person name="Tian Q."/>
            <person name="Mei H."/>
            <person name="Zhang T."/>
            <person name="Gao T."/>
            <person name="Zhang H."/>
        </authorList>
    </citation>
    <scope>NUCLEOTIDE SEQUENCE</scope>
    <source>
        <strain evidence="2">G02</strain>
    </source>
</reference>
<dbReference type="PANTHER" id="PTHR11439:SF491">
    <property type="entry name" value="INTEGRASE CATALYTIC DOMAIN-CONTAINING PROTEIN"/>
    <property type="match status" value="1"/>
</dbReference>
<feature type="compositionally biased region" description="Low complexity" evidence="1">
    <location>
        <begin position="28"/>
        <end position="39"/>
    </location>
</feature>
<sequence length="454" mass="51611">MELEPHPVAPENRGGSHRSSNDPIAVESGGSSLLTSGGSTTNELQMYHLARDRPRCTNVKPPNSQEKKEWMGAMIEEMEFLHKNHTWELVQLPEGKKATECKWVYKKKPIYMEQQDRFTQPGREYGLKQSPRQWYKRFDSYMLQIGYKRCDLVKPRFEMKDLGAATKILGMEIHRDRGSRKLWLSQRGYVEKVLDRFGMSKAKLVSTPLANHFKLSLEQCPKTDREIEDMAKVSYASAVDCLMYAMVCTRPDLAHAVSQVCKYMSKSGKYHWEAVKWIFRYLKGTVGHGVVFGSQQNDPLVVGYMDSDFAGDLDDRRSTTGYVFTLGGGPICWNSTVQSVVALSTTEAEYMAVAEAAKEALWLNGLVKELGVEQGRVQLHCDSQSATYLAKNQVYHARTKHIDVRYHKIIQLIASGEIILLKFHTSENTADMLTKPLTAKKFNHCLDLLNVYSC</sequence>
<accession>A0AAW2VNZ5</accession>